<comment type="catalytic activity">
    <reaction evidence="2">
        <text>2 GTP = 3',3'-c-di-GMP + 2 diphosphate</text>
        <dbReference type="Rhea" id="RHEA:24898"/>
        <dbReference type="ChEBI" id="CHEBI:33019"/>
        <dbReference type="ChEBI" id="CHEBI:37565"/>
        <dbReference type="ChEBI" id="CHEBI:58805"/>
        <dbReference type="EC" id="2.7.7.65"/>
    </reaction>
</comment>
<keyword evidence="6" id="KW-1185">Reference proteome</keyword>
<protein>
    <recommendedName>
        <fullName evidence="1">diguanylate cyclase</fullName>
        <ecNumber evidence="1">2.7.7.65</ecNumber>
    </recommendedName>
</protein>
<dbReference type="SMART" id="SM00267">
    <property type="entry name" value="GGDEF"/>
    <property type="match status" value="1"/>
</dbReference>
<organism evidence="5 6">
    <name type="scientific">Thermoanaerobaculum aquaticum</name>
    <dbReference type="NCBI Taxonomy" id="1312852"/>
    <lineage>
        <taxon>Bacteria</taxon>
        <taxon>Pseudomonadati</taxon>
        <taxon>Acidobacteriota</taxon>
        <taxon>Thermoanaerobaculia</taxon>
        <taxon>Thermoanaerobaculales</taxon>
        <taxon>Thermoanaerobaculaceae</taxon>
        <taxon>Thermoanaerobaculum</taxon>
    </lineage>
</organism>
<dbReference type="Pfam" id="PF00990">
    <property type="entry name" value="GGDEF"/>
    <property type="match status" value="1"/>
</dbReference>
<dbReference type="CDD" id="cd01949">
    <property type="entry name" value="GGDEF"/>
    <property type="match status" value="1"/>
</dbReference>
<feature type="transmembrane region" description="Helical" evidence="3">
    <location>
        <begin position="311"/>
        <end position="329"/>
    </location>
</feature>
<dbReference type="GO" id="GO:0005886">
    <property type="term" value="C:plasma membrane"/>
    <property type="evidence" value="ECO:0007669"/>
    <property type="project" value="TreeGrafter"/>
</dbReference>
<dbReference type="EC" id="2.7.7.65" evidence="1"/>
<keyword evidence="3" id="KW-1133">Transmembrane helix</keyword>
<dbReference type="PANTHER" id="PTHR45138">
    <property type="entry name" value="REGULATORY COMPONENTS OF SENSORY TRANSDUCTION SYSTEM"/>
    <property type="match status" value="1"/>
</dbReference>
<gene>
    <name evidence="5" type="ORF">EG19_06370</name>
</gene>
<evidence type="ECO:0000256" key="1">
    <source>
        <dbReference type="ARBA" id="ARBA00012528"/>
    </source>
</evidence>
<reference evidence="5 6" key="1">
    <citation type="submission" date="2014-04" db="EMBL/GenBank/DDBJ databases">
        <title>The Genome Sequence of Thermoanaerobaculum aquaticum MP-01, The First Cultivated Group 23 Acidobacterium.</title>
        <authorList>
            <person name="Stamps B.W."/>
            <person name="Losey N.A."/>
            <person name="Lawson P.A."/>
            <person name="Stevenson B.S."/>
        </authorList>
    </citation>
    <scope>NUCLEOTIDE SEQUENCE [LARGE SCALE GENOMIC DNA]</scope>
    <source>
        <strain evidence="5 6">MP-01</strain>
    </source>
</reference>
<dbReference type="Pfam" id="PF07695">
    <property type="entry name" value="7TMR-DISM_7TM"/>
    <property type="match status" value="1"/>
</dbReference>
<feature type="transmembrane region" description="Helical" evidence="3">
    <location>
        <begin position="216"/>
        <end position="233"/>
    </location>
</feature>
<dbReference type="PANTHER" id="PTHR45138:SF9">
    <property type="entry name" value="DIGUANYLATE CYCLASE DGCM-RELATED"/>
    <property type="match status" value="1"/>
</dbReference>
<dbReference type="AlphaFoldDB" id="A0A062XZ57"/>
<evidence type="ECO:0000256" key="3">
    <source>
        <dbReference type="SAM" id="Phobius"/>
    </source>
</evidence>
<name>A0A062XZ57_9BACT</name>
<dbReference type="STRING" id="1312852.EG19_06370"/>
<evidence type="ECO:0000313" key="6">
    <source>
        <dbReference type="Proteomes" id="UP000027284"/>
    </source>
</evidence>
<comment type="caution">
    <text evidence="5">The sequence shown here is derived from an EMBL/GenBank/DDBJ whole genome shotgun (WGS) entry which is preliminary data.</text>
</comment>
<dbReference type="GO" id="GO:1902201">
    <property type="term" value="P:negative regulation of bacterial-type flagellum-dependent cell motility"/>
    <property type="evidence" value="ECO:0007669"/>
    <property type="project" value="TreeGrafter"/>
</dbReference>
<feature type="transmembrane region" description="Helical" evidence="3">
    <location>
        <begin position="253"/>
        <end position="273"/>
    </location>
</feature>
<evidence type="ECO:0000313" key="5">
    <source>
        <dbReference type="EMBL" id="KDA53371.1"/>
    </source>
</evidence>
<dbReference type="FunFam" id="3.30.70.270:FF:000001">
    <property type="entry name" value="Diguanylate cyclase domain protein"/>
    <property type="match status" value="1"/>
</dbReference>
<feature type="domain" description="GGDEF" evidence="4">
    <location>
        <begin position="436"/>
        <end position="573"/>
    </location>
</feature>
<dbReference type="InterPro" id="IPR043128">
    <property type="entry name" value="Rev_trsase/Diguanyl_cyclase"/>
</dbReference>
<accession>A0A062XZ57</accession>
<dbReference type="InterPro" id="IPR011623">
    <property type="entry name" value="7TMR_DISM_rcpt_extracell_dom1"/>
</dbReference>
<dbReference type="InterPro" id="IPR000160">
    <property type="entry name" value="GGDEF_dom"/>
</dbReference>
<dbReference type="InterPro" id="IPR029787">
    <property type="entry name" value="Nucleotide_cyclase"/>
</dbReference>
<proteinExistence type="predicted"/>
<feature type="transmembrane region" description="Helical" evidence="3">
    <location>
        <begin position="191"/>
        <end position="209"/>
    </location>
</feature>
<evidence type="ECO:0000259" key="4">
    <source>
        <dbReference type="PROSITE" id="PS50887"/>
    </source>
</evidence>
<dbReference type="SUPFAM" id="SSF55073">
    <property type="entry name" value="Nucleotide cyclase"/>
    <property type="match status" value="1"/>
</dbReference>
<dbReference type="Gene3D" id="3.30.70.270">
    <property type="match status" value="1"/>
</dbReference>
<dbReference type="InterPro" id="IPR050469">
    <property type="entry name" value="Diguanylate_Cyclase"/>
</dbReference>
<dbReference type="GO" id="GO:0043709">
    <property type="term" value="P:cell adhesion involved in single-species biofilm formation"/>
    <property type="evidence" value="ECO:0007669"/>
    <property type="project" value="TreeGrafter"/>
</dbReference>
<dbReference type="EMBL" id="JMFG01000023">
    <property type="protein sequence ID" value="KDA53371.1"/>
    <property type="molecule type" value="Genomic_DNA"/>
</dbReference>
<keyword evidence="3" id="KW-0812">Transmembrane</keyword>
<sequence length="583" mass="64320">MDRVYERQKRARRWGVRLGLAASFVIGLIGARTALALPQPCTVLTDRGAWYQPLAGNGPVPLPSYPESWAPAPRGNQLLPGTYLVRLQAENPNPHPITCIFLPDKLVALAELFTGESPQPLARTGWFLPLDERAMKSPQAVLPTVLPPGTNTFWLRLWVPANSPKIPSSLAVQMEALEAFTITQRRFDHAHGVYGGIMLAVVLYNLFLFSSLRERLYLLYVLYASFFGCIWLVRAGMGLTFLWPHWPLWDAQAHYFMIGLAIIFGNAFSSAFLELPVKAPRLARGLQAISVFVGLLLVGVALQRFSLIETPLALAAAGTCSLYVAAGFLRLRQKSPEARYFLLATGMVILGTVVYIAAFFRLLPTTFITANSAQLGSAAEMVLLAFALGHKIRHLRQEKVAAEELSRLDPLTGLANRRLLNEQMELEWRRVYRQGSTLGIVIVDVDHFKAYNDAWGHQAGDGLLQLLAEELRSLCRRPGDLAARYGGEEFVLLLPSLSVLQAHELAERLRHTVEERAWPHPASPLGPVVTVSCGVAVGRPVEGVPVSVLFAEADEALYSAKRSGRNQVCLRTASGTHRRLNSA</sequence>
<feature type="transmembrane region" description="Helical" evidence="3">
    <location>
        <begin position="285"/>
        <end position="305"/>
    </location>
</feature>
<keyword evidence="3" id="KW-0472">Membrane</keyword>
<feature type="transmembrane region" description="Helical" evidence="3">
    <location>
        <begin position="341"/>
        <end position="362"/>
    </location>
</feature>
<evidence type="ECO:0000256" key="2">
    <source>
        <dbReference type="ARBA" id="ARBA00034247"/>
    </source>
</evidence>
<dbReference type="PROSITE" id="PS50887">
    <property type="entry name" value="GGDEF"/>
    <property type="match status" value="1"/>
</dbReference>
<dbReference type="GO" id="GO:0052621">
    <property type="term" value="F:diguanylate cyclase activity"/>
    <property type="evidence" value="ECO:0007669"/>
    <property type="project" value="UniProtKB-EC"/>
</dbReference>
<dbReference type="NCBIfam" id="TIGR00254">
    <property type="entry name" value="GGDEF"/>
    <property type="match status" value="1"/>
</dbReference>
<dbReference type="Proteomes" id="UP000027284">
    <property type="component" value="Unassembled WGS sequence"/>
</dbReference>